<evidence type="ECO:0000256" key="3">
    <source>
        <dbReference type="ARBA" id="ARBA00022801"/>
    </source>
</evidence>
<evidence type="ECO:0000259" key="5">
    <source>
        <dbReference type="PROSITE" id="PS51767"/>
    </source>
</evidence>
<dbReference type="InterPro" id="IPR032861">
    <property type="entry name" value="TAXi_N"/>
</dbReference>
<gene>
    <name evidence="6" type="ORF">OsJ_32292</name>
</gene>
<feature type="chain" id="PRO_5002651994" description="Peptidase A1 domain-containing protein" evidence="4">
    <location>
        <begin position="21"/>
        <end position="253"/>
    </location>
</feature>
<dbReference type="Proteomes" id="UP000007752">
    <property type="component" value="Chromosome 10"/>
</dbReference>
<dbReference type="Gene3D" id="2.40.70.10">
    <property type="entry name" value="Acid Proteases"/>
    <property type="match status" value="2"/>
</dbReference>
<evidence type="ECO:0000256" key="2">
    <source>
        <dbReference type="ARBA" id="ARBA00022670"/>
    </source>
</evidence>
<feature type="domain" description="Peptidase A1" evidence="5">
    <location>
        <begin position="1"/>
        <end position="245"/>
    </location>
</feature>
<keyword evidence="2" id="KW-0645">Protease</keyword>
<reference evidence="6" key="2">
    <citation type="submission" date="2008-12" db="EMBL/GenBank/DDBJ databases">
        <title>Improved gene annotation of the rice (Oryza sativa) genomes.</title>
        <authorList>
            <person name="Wang J."/>
            <person name="Li R."/>
            <person name="Fan W."/>
            <person name="Huang Q."/>
            <person name="Zhang J."/>
            <person name="Zhou Y."/>
            <person name="Hu Y."/>
            <person name="Zi S."/>
            <person name="Li J."/>
            <person name="Ni P."/>
            <person name="Zheng H."/>
            <person name="Zhang Y."/>
            <person name="Zhao M."/>
            <person name="Hao Q."/>
            <person name="McDermott J."/>
            <person name="Samudrala R."/>
            <person name="Kristiansen K."/>
            <person name="Wong G.K.-S."/>
        </authorList>
    </citation>
    <scope>NUCLEOTIDE SEQUENCE</scope>
</reference>
<organism evidence="6">
    <name type="scientific">Oryza sativa subsp. japonica</name>
    <name type="common">Rice</name>
    <dbReference type="NCBI Taxonomy" id="39947"/>
    <lineage>
        <taxon>Eukaryota</taxon>
        <taxon>Viridiplantae</taxon>
        <taxon>Streptophyta</taxon>
        <taxon>Embryophyta</taxon>
        <taxon>Tracheophyta</taxon>
        <taxon>Spermatophyta</taxon>
        <taxon>Magnoliopsida</taxon>
        <taxon>Liliopsida</taxon>
        <taxon>Poales</taxon>
        <taxon>Poaceae</taxon>
        <taxon>BOP clade</taxon>
        <taxon>Oryzoideae</taxon>
        <taxon>Oryzeae</taxon>
        <taxon>Oryzinae</taxon>
        <taxon>Oryza</taxon>
        <taxon>Oryza sativa</taxon>
    </lineage>
</organism>
<dbReference type="GO" id="GO:0006508">
    <property type="term" value="P:proteolysis"/>
    <property type="evidence" value="ECO:0007669"/>
    <property type="project" value="UniProtKB-KW"/>
</dbReference>
<dbReference type="PANTHER" id="PTHR47967:SF17">
    <property type="entry name" value="EUKARYOTIC ASPARTYL PROTEASE FAMILY PROTEIN, EXPRESSED"/>
    <property type="match status" value="1"/>
</dbReference>
<dbReference type="SUPFAM" id="SSF50630">
    <property type="entry name" value="Acid proteases"/>
    <property type="match status" value="1"/>
</dbReference>
<protein>
    <recommendedName>
        <fullName evidence="5">Peptidase A1 domain-containing protein</fullName>
    </recommendedName>
</protein>
<dbReference type="EMBL" id="CM000147">
    <property type="protein sequence ID" value="EAZ16820.1"/>
    <property type="molecule type" value="Genomic_DNA"/>
</dbReference>
<dbReference type="InterPro" id="IPR051708">
    <property type="entry name" value="Plant_Aspart_Prot_A1"/>
</dbReference>
<proteinExistence type="inferred from homology"/>
<name>A3C6V7_ORYSJ</name>
<comment type="similarity">
    <text evidence="1">Belongs to the peptidase A1 family.</text>
</comment>
<evidence type="ECO:0000256" key="1">
    <source>
        <dbReference type="ARBA" id="ARBA00007447"/>
    </source>
</evidence>
<sequence>MGRPVATLLVLCFISVTARAAAFRVHGRLLADAATEGGAVVPIHWTQAMNYVANFTIGTPPQPASAVIDLAGELVWTQCKQCGRCFEQGTPLFDPTASNTYRAEPCGTPLCESIPSDVRNCSGNVCAYEASTNAGDTGGKAVKKAVTVAVGAPPMATPVEPFDLCFPKSGASGAAPDLVFTFRGGAAMTVPATNYLLDYKNGTVCLAMLSSARLNSTTELSLLGSLQQENIHFLFDLDKETLSFEPADCTKLS</sequence>
<dbReference type="AlphaFoldDB" id="A3C6V7"/>
<keyword evidence="3" id="KW-0378">Hydrolase</keyword>
<dbReference type="InterPro" id="IPR033121">
    <property type="entry name" value="PEPTIDASE_A1"/>
</dbReference>
<keyword evidence="4" id="KW-0732">Signal</keyword>
<evidence type="ECO:0000256" key="4">
    <source>
        <dbReference type="SAM" id="SignalP"/>
    </source>
</evidence>
<evidence type="ECO:0000313" key="6">
    <source>
        <dbReference type="EMBL" id="EAZ16820.1"/>
    </source>
</evidence>
<reference evidence="6" key="1">
    <citation type="journal article" date="2005" name="PLoS Biol.">
        <title>The genomes of Oryza sativa: a history of duplications.</title>
        <authorList>
            <person name="Yu J."/>
            <person name="Wang J."/>
            <person name="Lin W."/>
            <person name="Li S."/>
            <person name="Li H."/>
            <person name="Zhou J."/>
            <person name="Ni P."/>
            <person name="Dong W."/>
            <person name="Hu S."/>
            <person name="Zeng C."/>
            <person name="Zhang J."/>
            <person name="Zhang Y."/>
            <person name="Li R."/>
            <person name="Xu Z."/>
            <person name="Li S."/>
            <person name="Li X."/>
            <person name="Zheng H."/>
            <person name="Cong L."/>
            <person name="Lin L."/>
            <person name="Yin J."/>
            <person name="Geng J."/>
            <person name="Li G."/>
            <person name="Shi J."/>
            <person name="Liu J."/>
            <person name="Lv H."/>
            <person name="Li J."/>
            <person name="Wang J."/>
            <person name="Deng Y."/>
            <person name="Ran L."/>
            <person name="Shi X."/>
            <person name="Wang X."/>
            <person name="Wu Q."/>
            <person name="Li C."/>
            <person name="Ren X."/>
            <person name="Wang J."/>
            <person name="Wang X."/>
            <person name="Li D."/>
            <person name="Liu D."/>
            <person name="Zhang X."/>
            <person name="Ji Z."/>
            <person name="Zhao W."/>
            <person name="Sun Y."/>
            <person name="Zhang Z."/>
            <person name="Bao J."/>
            <person name="Han Y."/>
            <person name="Dong L."/>
            <person name="Ji J."/>
            <person name="Chen P."/>
            <person name="Wu S."/>
            <person name="Liu J."/>
            <person name="Xiao Y."/>
            <person name="Bu D."/>
            <person name="Tan J."/>
            <person name="Yang L."/>
            <person name="Ye C."/>
            <person name="Zhang J."/>
            <person name="Xu J."/>
            <person name="Zhou Y."/>
            <person name="Yu Y."/>
            <person name="Zhang B."/>
            <person name="Zhuang S."/>
            <person name="Wei H."/>
            <person name="Liu B."/>
            <person name="Lei M."/>
            <person name="Yu H."/>
            <person name="Li Y."/>
            <person name="Xu H."/>
            <person name="Wei S."/>
            <person name="He X."/>
            <person name="Fang L."/>
            <person name="Zhang Z."/>
            <person name="Zhang Y."/>
            <person name="Huang X."/>
            <person name="Su Z."/>
            <person name="Tong W."/>
            <person name="Li J."/>
            <person name="Tong Z."/>
            <person name="Li S."/>
            <person name="Ye J."/>
            <person name="Wang L."/>
            <person name="Fang L."/>
            <person name="Lei T."/>
            <person name="Chen C."/>
            <person name="Chen H."/>
            <person name="Xu Z."/>
            <person name="Li H."/>
            <person name="Huang H."/>
            <person name="Zhang F."/>
            <person name="Xu H."/>
            <person name="Li N."/>
            <person name="Zhao C."/>
            <person name="Li S."/>
            <person name="Dong L."/>
            <person name="Huang Y."/>
            <person name="Li L."/>
            <person name="Xi Y."/>
            <person name="Qi Q."/>
            <person name="Li W."/>
            <person name="Zhang B."/>
            <person name="Hu W."/>
            <person name="Zhang Y."/>
            <person name="Tian X."/>
            <person name="Jiao Y."/>
            <person name="Liang X."/>
            <person name="Jin J."/>
            <person name="Gao L."/>
            <person name="Zheng W."/>
            <person name="Hao B."/>
            <person name="Liu S."/>
            <person name="Wang W."/>
            <person name="Yuan L."/>
            <person name="Cao M."/>
            <person name="McDermott J."/>
            <person name="Samudrala R."/>
            <person name="Wang J."/>
            <person name="Wong G.K."/>
            <person name="Yang H."/>
        </authorList>
    </citation>
    <scope>NUCLEOTIDE SEQUENCE [LARGE SCALE GENOMIC DNA]</scope>
</reference>
<feature type="signal peptide" evidence="4">
    <location>
        <begin position="1"/>
        <end position="20"/>
    </location>
</feature>
<dbReference type="Pfam" id="PF14543">
    <property type="entry name" value="TAXi_N"/>
    <property type="match status" value="1"/>
</dbReference>
<dbReference type="PANTHER" id="PTHR47967">
    <property type="entry name" value="OS07G0603500 PROTEIN-RELATED"/>
    <property type="match status" value="1"/>
</dbReference>
<dbReference type="GO" id="GO:0008233">
    <property type="term" value="F:peptidase activity"/>
    <property type="evidence" value="ECO:0007669"/>
    <property type="project" value="UniProtKB-KW"/>
</dbReference>
<dbReference type="InterPro" id="IPR021109">
    <property type="entry name" value="Peptidase_aspartic_dom_sf"/>
</dbReference>
<dbReference type="PROSITE" id="PS51767">
    <property type="entry name" value="PEPTIDASE_A1"/>
    <property type="match status" value="1"/>
</dbReference>
<accession>A3C6V7</accession>